<dbReference type="EMBL" id="CP036268">
    <property type="protein sequence ID" value="QDT37805.1"/>
    <property type="molecule type" value="Genomic_DNA"/>
</dbReference>
<dbReference type="PANTHER" id="PTHR43861">
    <property type="entry name" value="TRANS-ACONITATE 2-METHYLTRANSFERASE-RELATED"/>
    <property type="match status" value="1"/>
</dbReference>
<organism evidence="2 3">
    <name type="scientific">Stratiformator vulcanicus</name>
    <dbReference type="NCBI Taxonomy" id="2527980"/>
    <lineage>
        <taxon>Bacteria</taxon>
        <taxon>Pseudomonadati</taxon>
        <taxon>Planctomycetota</taxon>
        <taxon>Planctomycetia</taxon>
        <taxon>Planctomycetales</taxon>
        <taxon>Planctomycetaceae</taxon>
        <taxon>Stratiformator</taxon>
    </lineage>
</organism>
<dbReference type="EC" id="2.1.1.222" evidence="2"/>
<accession>A0A517R1M4</accession>
<dbReference type="GO" id="GO:0032259">
    <property type="term" value="P:methylation"/>
    <property type="evidence" value="ECO:0007669"/>
    <property type="project" value="UniProtKB-KW"/>
</dbReference>
<name>A0A517R1M4_9PLAN</name>
<reference evidence="2 3" key="1">
    <citation type="submission" date="2019-02" db="EMBL/GenBank/DDBJ databases">
        <title>Deep-cultivation of Planctomycetes and their phenomic and genomic characterization uncovers novel biology.</title>
        <authorList>
            <person name="Wiegand S."/>
            <person name="Jogler M."/>
            <person name="Boedeker C."/>
            <person name="Pinto D."/>
            <person name="Vollmers J."/>
            <person name="Rivas-Marin E."/>
            <person name="Kohn T."/>
            <person name="Peeters S.H."/>
            <person name="Heuer A."/>
            <person name="Rast P."/>
            <person name="Oberbeckmann S."/>
            <person name="Bunk B."/>
            <person name="Jeske O."/>
            <person name="Meyerdierks A."/>
            <person name="Storesund J.E."/>
            <person name="Kallscheuer N."/>
            <person name="Luecker S."/>
            <person name="Lage O.M."/>
            <person name="Pohl T."/>
            <person name="Merkel B.J."/>
            <person name="Hornburger P."/>
            <person name="Mueller R.-W."/>
            <person name="Bruemmer F."/>
            <person name="Labrenz M."/>
            <person name="Spormann A.M."/>
            <person name="Op den Camp H."/>
            <person name="Overmann J."/>
            <person name="Amann R."/>
            <person name="Jetten M.S.M."/>
            <person name="Mascher T."/>
            <person name="Medema M.H."/>
            <person name="Devos D.P."/>
            <person name="Kaster A.-K."/>
            <person name="Ovreas L."/>
            <person name="Rohde M."/>
            <person name="Galperin M.Y."/>
            <person name="Jogler C."/>
        </authorList>
    </citation>
    <scope>NUCLEOTIDE SEQUENCE [LARGE SCALE GENOMIC DNA]</scope>
    <source>
        <strain evidence="2 3">Pan189</strain>
    </source>
</reference>
<protein>
    <submittedName>
        <fullName evidence="2">Ubiquinone biosynthesis O-methyltransferase</fullName>
        <ecNumber evidence="2">2.1.1.222</ecNumber>
    </submittedName>
</protein>
<dbReference type="PANTHER" id="PTHR43861:SF1">
    <property type="entry name" value="TRANS-ACONITATE 2-METHYLTRANSFERASE"/>
    <property type="match status" value="1"/>
</dbReference>
<dbReference type="GO" id="GO:0008757">
    <property type="term" value="F:S-adenosylmethionine-dependent methyltransferase activity"/>
    <property type="evidence" value="ECO:0007669"/>
    <property type="project" value="InterPro"/>
</dbReference>
<dbReference type="RefSeq" id="WP_145363893.1">
    <property type="nucleotide sequence ID" value="NZ_CP036268.1"/>
</dbReference>
<dbReference type="SUPFAM" id="SSF53335">
    <property type="entry name" value="S-adenosyl-L-methionine-dependent methyltransferases"/>
    <property type="match status" value="1"/>
</dbReference>
<dbReference type="GO" id="GO:0102208">
    <property type="term" value="F:2-polyprenyl-6-hydroxyphenol methylase activity"/>
    <property type="evidence" value="ECO:0007669"/>
    <property type="project" value="UniProtKB-EC"/>
</dbReference>
<feature type="domain" description="Methyltransferase type 11" evidence="1">
    <location>
        <begin position="41"/>
        <end position="128"/>
    </location>
</feature>
<evidence type="ECO:0000259" key="1">
    <source>
        <dbReference type="Pfam" id="PF08241"/>
    </source>
</evidence>
<dbReference type="Proteomes" id="UP000317318">
    <property type="component" value="Chromosome"/>
</dbReference>
<evidence type="ECO:0000313" key="3">
    <source>
        <dbReference type="Proteomes" id="UP000317318"/>
    </source>
</evidence>
<dbReference type="Pfam" id="PF08241">
    <property type="entry name" value="Methyltransf_11"/>
    <property type="match status" value="1"/>
</dbReference>
<gene>
    <name evidence="2" type="primary">ubiG_2</name>
    <name evidence="2" type="ORF">Pan189_21870</name>
</gene>
<keyword evidence="2" id="KW-0830">Ubiquinone</keyword>
<keyword evidence="3" id="KW-1185">Reference proteome</keyword>
<keyword evidence="2" id="KW-0489">Methyltransferase</keyword>
<dbReference type="InterPro" id="IPR029063">
    <property type="entry name" value="SAM-dependent_MTases_sf"/>
</dbReference>
<proteinExistence type="predicted"/>
<dbReference type="InterPro" id="IPR013216">
    <property type="entry name" value="Methyltransf_11"/>
</dbReference>
<dbReference type="Gene3D" id="3.40.50.150">
    <property type="entry name" value="Vaccinia Virus protein VP39"/>
    <property type="match status" value="1"/>
</dbReference>
<evidence type="ECO:0000313" key="2">
    <source>
        <dbReference type="EMBL" id="QDT37805.1"/>
    </source>
</evidence>
<sequence length="255" mass="27806">MSTSPQRWNPDRYRTNAGFVADELGSPVLDLLDPQPGERILDLGCGDGALAERIVARGATVVGVDSSAEQIAAARAKGLDAHVRSATELGDDSEFDAVFTNATLHWIADHDAVLRGVAKALKPGGRFVGEFGGEGNVVGIVDALSAELRSRGIDSKKLNPWHFPSPDVFRGRLDSHRFEVVSLDHFPRPVELPTDIIGWLETFGESFAKALPVAEREGFLRAVADRSEPELRRDDGVWIADYVRLRFAAHKPCTQ</sequence>
<dbReference type="KEGG" id="svp:Pan189_21870"/>
<dbReference type="OrthoDB" id="253007at2"/>
<dbReference type="AlphaFoldDB" id="A0A517R1M4"/>
<dbReference type="CDD" id="cd02440">
    <property type="entry name" value="AdoMet_MTases"/>
    <property type="match status" value="1"/>
</dbReference>
<keyword evidence="2" id="KW-0808">Transferase</keyword>